<evidence type="ECO:0000256" key="2">
    <source>
        <dbReference type="ARBA" id="ARBA00022448"/>
    </source>
</evidence>
<dbReference type="PROSITE" id="PS52016">
    <property type="entry name" value="TONB_DEPENDENT_REC_3"/>
    <property type="match status" value="1"/>
</dbReference>
<protein>
    <submittedName>
        <fullName evidence="14">TonB-dependent receptor plug domain protein</fullName>
    </submittedName>
</protein>
<dbReference type="eggNOG" id="COG4771">
    <property type="taxonomic scope" value="Bacteria"/>
</dbReference>
<keyword evidence="7 10" id="KW-0472">Membrane</keyword>
<keyword evidence="15" id="KW-1185">Reference proteome</keyword>
<evidence type="ECO:0000313" key="14">
    <source>
        <dbReference type="EMBL" id="EEW97679.1"/>
    </source>
</evidence>
<dbReference type="InterPro" id="IPR036942">
    <property type="entry name" value="Beta-barrel_TonB_sf"/>
</dbReference>
<dbReference type="Pfam" id="PF07715">
    <property type="entry name" value="Plug"/>
    <property type="match status" value="1"/>
</dbReference>
<dbReference type="CDD" id="cd01347">
    <property type="entry name" value="ligand_gated_channel"/>
    <property type="match status" value="1"/>
</dbReference>
<dbReference type="InterPro" id="IPR010917">
    <property type="entry name" value="TonB_rcpt_CS"/>
</dbReference>
<name>C9LQ43_9FIRM</name>
<evidence type="ECO:0000256" key="5">
    <source>
        <dbReference type="ARBA" id="ARBA00022729"/>
    </source>
</evidence>
<keyword evidence="2 10" id="KW-0813">Transport</keyword>
<dbReference type="Pfam" id="PF00593">
    <property type="entry name" value="TonB_dep_Rec_b-barrel"/>
    <property type="match status" value="1"/>
</dbReference>
<dbReference type="GO" id="GO:0044718">
    <property type="term" value="P:siderophore transmembrane transport"/>
    <property type="evidence" value="ECO:0007669"/>
    <property type="project" value="TreeGrafter"/>
</dbReference>
<keyword evidence="8 14" id="KW-0675">Receptor</keyword>
<dbReference type="AlphaFoldDB" id="C9LQ43"/>
<evidence type="ECO:0000256" key="8">
    <source>
        <dbReference type="ARBA" id="ARBA00023170"/>
    </source>
</evidence>
<dbReference type="SUPFAM" id="SSF56935">
    <property type="entry name" value="Porins"/>
    <property type="match status" value="1"/>
</dbReference>
<dbReference type="InterPro" id="IPR037066">
    <property type="entry name" value="Plug_dom_sf"/>
</dbReference>
<accession>C9LQ43</accession>
<dbReference type="GO" id="GO:0009279">
    <property type="term" value="C:cell outer membrane"/>
    <property type="evidence" value="ECO:0007669"/>
    <property type="project" value="UniProtKB-SubCell"/>
</dbReference>
<feature type="domain" description="TonB-dependent receptor-like beta-barrel" evidence="12">
    <location>
        <begin position="308"/>
        <end position="756"/>
    </location>
</feature>
<evidence type="ECO:0000256" key="4">
    <source>
        <dbReference type="ARBA" id="ARBA00022692"/>
    </source>
</evidence>
<dbReference type="PANTHER" id="PTHR30069">
    <property type="entry name" value="TONB-DEPENDENT OUTER MEMBRANE RECEPTOR"/>
    <property type="match status" value="1"/>
</dbReference>
<dbReference type="PROSITE" id="PS01156">
    <property type="entry name" value="TONB_DEPENDENT_REC_2"/>
    <property type="match status" value="1"/>
</dbReference>
<keyword evidence="6 11" id="KW-0798">TonB box</keyword>
<comment type="subcellular location">
    <subcellularLocation>
        <location evidence="1 10">Cell outer membrane</location>
        <topology evidence="1 10">Multi-pass membrane protein</topology>
    </subcellularLocation>
</comment>
<evidence type="ECO:0000259" key="12">
    <source>
        <dbReference type="Pfam" id="PF00593"/>
    </source>
</evidence>
<comment type="caution">
    <text evidence="14">The sequence shown here is derived from an EMBL/GenBank/DDBJ whole genome shotgun (WGS) entry which is preliminary data.</text>
</comment>
<dbReference type="Proteomes" id="UP000004736">
    <property type="component" value="Unassembled WGS sequence"/>
</dbReference>
<dbReference type="HOGENOM" id="CLU_008287_18_0_9"/>
<reference evidence="14" key="1">
    <citation type="submission" date="2009-09" db="EMBL/GenBank/DDBJ databases">
        <authorList>
            <person name="Weinstock G."/>
            <person name="Sodergren E."/>
            <person name="Clifton S."/>
            <person name="Fulton L."/>
            <person name="Fulton B."/>
            <person name="Courtney L."/>
            <person name="Fronick C."/>
            <person name="Harrison M."/>
            <person name="Strong C."/>
            <person name="Farmer C."/>
            <person name="Delahaunty K."/>
            <person name="Markovic C."/>
            <person name="Hall O."/>
            <person name="Minx P."/>
            <person name="Tomlinson C."/>
            <person name="Mitreva M."/>
            <person name="Nelson J."/>
            <person name="Hou S."/>
            <person name="Wollam A."/>
            <person name="Pepin K.H."/>
            <person name="Johnson M."/>
            <person name="Bhonagiri V."/>
            <person name="Nash W.E."/>
            <person name="Warren W."/>
            <person name="Chinwalla A."/>
            <person name="Mardis E.R."/>
            <person name="Wilson R.K."/>
        </authorList>
    </citation>
    <scope>NUCLEOTIDE SEQUENCE [LARGE SCALE GENOMIC DNA]</scope>
    <source>
        <strain evidence="14">DSM 15470</strain>
    </source>
</reference>
<keyword evidence="4 10" id="KW-0812">Transmembrane</keyword>
<dbReference type="InterPro" id="IPR000531">
    <property type="entry name" value="Beta-barrel_TonB"/>
</dbReference>
<dbReference type="EMBL" id="ACIM02000001">
    <property type="protein sequence ID" value="EEW97679.1"/>
    <property type="molecule type" value="Genomic_DNA"/>
</dbReference>
<evidence type="ECO:0000256" key="3">
    <source>
        <dbReference type="ARBA" id="ARBA00022452"/>
    </source>
</evidence>
<evidence type="ECO:0000313" key="15">
    <source>
        <dbReference type="Proteomes" id="UP000004736"/>
    </source>
</evidence>
<evidence type="ECO:0000256" key="10">
    <source>
        <dbReference type="PROSITE-ProRule" id="PRU01360"/>
    </source>
</evidence>
<evidence type="ECO:0000256" key="6">
    <source>
        <dbReference type="ARBA" id="ARBA00023077"/>
    </source>
</evidence>
<dbReference type="PANTHER" id="PTHR30069:SF29">
    <property type="entry name" value="HEMOGLOBIN AND HEMOGLOBIN-HAPTOGLOBIN-BINDING PROTEIN 1-RELATED"/>
    <property type="match status" value="1"/>
</dbReference>
<dbReference type="Gene3D" id="2.40.170.20">
    <property type="entry name" value="TonB-dependent receptor, beta-barrel domain"/>
    <property type="match status" value="1"/>
</dbReference>
<evidence type="ECO:0000256" key="9">
    <source>
        <dbReference type="ARBA" id="ARBA00023237"/>
    </source>
</evidence>
<dbReference type="GO" id="GO:0015344">
    <property type="term" value="F:siderophore uptake transmembrane transporter activity"/>
    <property type="evidence" value="ECO:0007669"/>
    <property type="project" value="TreeGrafter"/>
</dbReference>
<proteinExistence type="inferred from homology"/>
<dbReference type="STRING" id="592028.GCWU000321_01675"/>
<comment type="similarity">
    <text evidence="10 11">Belongs to the TonB-dependent receptor family.</text>
</comment>
<keyword evidence="3 10" id="KW-1134">Transmembrane beta strand</keyword>
<dbReference type="Gene3D" id="2.170.130.10">
    <property type="entry name" value="TonB-dependent receptor, plug domain"/>
    <property type="match status" value="1"/>
</dbReference>
<dbReference type="OrthoDB" id="337377at2"/>
<dbReference type="InterPro" id="IPR012910">
    <property type="entry name" value="Plug_dom"/>
</dbReference>
<organism evidence="14 15">
    <name type="scientific">Dialister invisus DSM 15470</name>
    <dbReference type="NCBI Taxonomy" id="592028"/>
    <lineage>
        <taxon>Bacteria</taxon>
        <taxon>Bacillati</taxon>
        <taxon>Bacillota</taxon>
        <taxon>Negativicutes</taxon>
        <taxon>Veillonellales</taxon>
        <taxon>Veillonellaceae</taxon>
        <taxon>Dialister</taxon>
    </lineage>
</organism>
<evidence type="ECO:0000256" key="1">
    <source>
        <dbReference type="ARBA" id="ARBA00004571"/>
    </source>
</evidence>
<gene>
    <name evidence="14" type="ORF">GCWU000321_01675</name>
</gene>
<dbReference type="InterPro" id="IPR039426">
    <property type="entry name" value="TonB-dep_rcpt-like"/>
</dbReference>
<sequence length="789" mass="90371">MILKERVMEMNRNLIRTSLLMIFMSIPVGYSNVVFAEAPVYSLDPVYVVGAHKVLDSDKFGNIITEQSYYRTGGDVEVVNRKEIEDHHYNSISEAIKSIPGVTFSNPGYRANWYGYAAYCNAFSINGDTRVVVLVDGRRVDNPATELFGDSSVSASKGMTDLDQVTNIENVEKVEVIKGPGASVYGADATGGVINIITRKGTKVTRGAIELATGSWKHHLYNMSLSGPIGNKYSYFVSANREMSGDSYFYDRMTGANHKYYNTHYKEEGISARFDGEFDDDHSLRVWFNHNNGKDGCPNDAIDYRYWNETDWNRIIDNAQNNGKLGDTDNPGYRNVYAIDSMFGSYTAYNKNDLDITYTFKRDHGLENFVRVYNQDHHYQVFDKYKWTYPDGTTLAPWPGNYDKFKEFMDLWGGPISKEHINTYHVEKNKGIELQLARQIKNNDIIFGLTYDRGENNDYKKNYKTGEVKVGKTQRDTLVGYIQDKIRLSDKFEITPAVRMSHYGNYSAHIYKRDWSNGTIYPVDYDDTGRRTQFTPSLSMQYLFTPRLAGYFSWTNIYRPIKQQDLFEADILDDKPLKDEKGNVYTIGLRSRIGSNTTLGIHYAITKMSNSVTKYSVYSKKKSDYVTKAINAREDKKSFNVVLNHKLGDHWFLGASYTYLYDKFKGKDGVILDPDISWDGNQSANIDAMINHLRPINYYAMNVTYQCGKWNSSLLLNLFSGCDKDAFTNNNYIVADLSVNYKINTNKSVYLKVNNLTNEGYENMYYKYDGKGAKPQPGRSFMLGFRYGF</sequence>
<keyword evidence="9 10" id="KW-0998">Cell outer membrane</keyword>
<evidence type="ECO:0000259" key="13">
    <source>
        <dbReference type="Pfam" id="PF07715"/>
    </source>
</evidence>
<evidence type="ECO:0000256" key="7">
    <source>
        <dbReference type="ARBA" id="ARBA00023136"/>
    </source>
</evidence>
<keyword evidence="5" id="KW-0732">Signal</keyword>
<feature type="domain" description="TonB-dependent receptor plug" evidence="13">
    <location>
        <begin position="72"/>
        <end position="193"/>
    </location>
</feature>
<evidence type="ECO:0000256" key="11">
    <source>
        <dbReference type="RuleBase" id="RU003357"/>
    </source>
</evidence>